<name>A0ABU3X6V6_9BACI</name>
<accession>A0ABU3X6V6</accession>
<dbReference type="RefSeq" id="WP_317120931.1">
    <property type="nucleotide sequence ID" value="NZ_JAWJBA010000001.1"/>
</dbReference>
<gene>
    <name evidence="1" type="ORF">RYX56_04475</name>
</gene>
<sequence>MSIVLLTMFFLFSFMPREETLTITSDGETIISIHRTEFADPILGRAIMDEEKYQELEESIANQVYTKPVNAKLDEYGQIVPEETGKSLDRRVFKELFYDYYYGSERTSIEVPTFTLFAKVDKELLKDIRAVQMGAYVTYYNTYNRQRAHNITLATESINNYVVFPNERFSFNKVVGKRTAERGYLPAPVIVRGELTEGIGGGICQVSSTLFNAVDKAGMNILERYTHSKRVTYVPPGRDATVSWYGPDFVFTNRHNQPILLLAKTYNGTLLVKVYSSEEIDYTPRDVPRAPNKLPPEIDVND</sequence>
<dbReference type="Pfam" id="PF04294">
    <property type="entry name" value="VanW"/>
    <property type="match status" value="1"/>
</dbReference>
<keyword evidence="2" id="KW-1185">Reference proteome</keyword>
<dbReference type="PANTHER" id="PTHR35788">
    <property type="entry name" value="EXPORTED PROTEIN-RELATED"/>
    <property type="match status" value="1"/>
</dbReference>
<proteinExistence type="predicted"/>
<dbReference type="InterPro" id="IPR007391">
    <property type="entry name" value="Vancomycin_resist_VanW"/>
</dbReference>
<dbReference type="EMBL" id="JAWJBA010000001">
    <property type="protein sequence ID" value="MDV2683629.1"/>
    <property type="molecule type" value="Genomic_DNA"/>
</dbReference>
<protein>
    <submittedName>
        <fullName evidence="1">VanW family protein</fullName>
    </submittedName>
</protein>
<dbReference type="Proteomes" id="UP001287282">
    <property type="component" value="Unassembled WGS sequence"/>
</dbReference>
<evidence type="ECO:0000313" key="1">
    <source>
        <dbReference type="EMBL" id="MDV2683629.1"/>
    </source>
</evidence>
<dbReference type="PANTHER" id="PTHR35788:SF1">
    <property type="entry name" value="EXPORTED PROTEIN"/>
    <property type="match status" value="1"/>
</dbReference>
<comment type="caution">
    <text evidence="1">The sequence shown here is derived from an EMBL/GenBank/DDBJ whole genome shotgun (WGS) entry which is preliminary data.</text>
</comment>
<evidence type="ECO:0000313" key="2">
    <source>
        <dbReference type="Proteomes" id="UP001287282"/>
    </source>
</evidence>
<dbReference type="InterPro" id="IPR052913">
    <property type="entry name" value="Glycopeptide_resist_protein"/>
</dbReference>
<organism evidence="1 2">
    <name type="scientific">Alkalihalophilus lindianensis</name>
    <dbReference type="NCBI Taxonomy" id="1630542"/>
    <lineage>
        <taxon>Bacteria</taxon>
        <taxon>Bacillati</taxon>
        <taxon>Bacillota</taxon>
        <taxon>Bacilli</taxon>
        <taxon>Bacillales</taxon>
        <taxon>Bacillaceae</taxon>
        <taxon>Alkalihalophilus</taxon>
    </lineage>
</organism>
<reference evidence="1 2" key="1">
    <citation type="submission" date="2023-10" db="EMBL/GenBank/DDBJ databases">
        <title>Screening of Alkalihalobacillus lindianensis BZ-TG-R113 and Its Alleviation of Salt Stress on Rapeseed Growth.</title>
        <authorList>
            <person name="Zhao B."/>
            <person name="Guo T."/>
        </authorList>
    </citation>
    <scope>NUCLEOTIDE SEQUENCE [LARGE SCALE GENOMIC DNA]</scope>
    <source>
        <strain evidence="1 2">BZ-TG-R113</strain>
    </source>
</reference>